<evidence type="ECO:0000313" key="9">
    <source>
        <dbReference type="EMBL" id="KAK3053384.1"/>
    </source>
</evidence>
<evidence type="ECO:0000256" key="6">
    <source>
        <dbReference type="ARBA" id="ARBA00023006"/>
    </source>
</evidence>
<dbReference type="Pfam" id="PF11700">
    <property type="entry name" value="ATG22"/>
    <property type="match status" value="1"/>
</dbReference>
<comment type="subcellular location">
    <subcellularLocation>
        <location evidence="1 8">Vacuole membrane</location>
        <topology evidence="1 8">Multi-pass membrane protein</topology>
    </subcellularLocation>
</comment>
<keyword evidence="4 8" id="KW-0812">Transmembrane</keyword>
<feature type="transmembrane region" description="Helical" evidence="8">
    <location>
        <begin position="422"/>
        <end position="441"/>
    </location>
</feature>
<dbReference type="GO" id="GO:0005774">
    <property type="term" value="C:vacuolar membrane"/>
    <property type="evidence" value="ECO:0007669"/>
    <property type="project" value="UniProtKB-SubCell"/>
</dbReference>
<comment type="similarity">
    <text evidence="2 8">Belongs to the ATG22 family.</text>
</comment>
<dbReference type="InterPro" id="IPR050495">
    <property type="entry name" value="ATG22/LtaA_families"/>
</dbReference>
<feature type="transmembrane region" description="Helical" evidence="8">
    <location>
        <begin position="74"/>
        <end position="93"/>
    </location>
</feature>
<organism evidence="9 10">
    <name type="scientific">Extremus antarcticus</name>
    <dbReference type="NCBI Taxonomy" id="702011"/>
    <lineage>
        <taxon>Eukaryota</taxon>
        <taxon>Fungi</taxon>
        <taxon>Dikarya</taxon>
        <taxon>Ascomycota</taxon>
        <taxon>Pezizomycotina</taxon>
        <taxon>Dothideomycetes</taxon>
        <taxon>Dothideomycetidae</taxon>
        <taxon>Mycosphaerellales</taxon>
        <taxon>Extremaceae</taxon>
        <taxon>Extremus</taxon>
    </lineage>
</organism>
<dbReference type="InterPro" id="IPR024671">
    <property type="entry name" value="Atg22-like"/>
</dbReference>
<gene>
    <name evidence="9" type="ORF">LTR09_005553</name>
</gene>
<feature type="transmembrane region" description="Helical" evidence="8">
    <location>
        <begin position="289"/>
        <end position="314"/>
    </location>
</feature>
<evidence type="ECO:0000256" key="7">
    <source>
        <dbReference type="ARBA" id="ARBA00023136"/>
    </source>
</evidence>
<feature type="transmembrane region" description="Helical" evidence="8">
    <location>
        <begin position="453"/>
        <end position="475"/>
    </location>
</feature>
<protein>
    <recommendedName>
        <fullName evidence="8">Autophagy-related protein</fullName>
    </recommendedName>
</protein>
<dbReference type="PANTHER" id="PTHR23519:SF2">
    <property type="entry name" value="AUTOPHAGY-RELATED PROTEIN 22"/>
    <property type="match status" value="1"/>
</dbReference>
<dbReference type="InterPro" id="IPR036259">
    <property type="entry name" value="MFS_trans_sf"/>
</dbReference>
<dbReference type="EMBL" id="JAWDJX010000016">
    <property type="protein sequence ID" value="KAK3053384.1"/>
    <property type="molecule type" value="Genomic_DNA"/>
</dbReference>
<reference evidence="9" key="1">
    <citation type="submission" date="2023-04" db="EMBL/GenBank/DDBJ databases">
        <title>Black Yeasts Isolated from many extreme environments.</title>
        <authorList>
            <person name="Coleine C."/>
            <person name="Stajich J.E."/>
            <person name="Selbmann L."/>
        </authorList>
    </citation>
    <scope>NUCLEOTIDE SEQUENCE</scope>
    <source>
        <strain evidence="9">CCFEE 5312</strain>
    </source>
</reference>
<feature type="transmembrane region" description="Helical" evidence="8">
    <location>
        <begin position="388"/>
        <end position="410"/>
    </location>
</feature>
<sequence length="528" mass="58614">MQFPLAHWWTRDTALHSFVFCNFLIGLPFTIFNTYVIYQLQIVGYLIGTDVDDQPCTTYCIVPWAGSRLDLNSVLLYLNAIGFGVGGAVTMFLSAYSDFWPRKHLLVTIFIVAFGAFAIPAYWLQGYSVQNFQTLTALYIIFAIITSILIALLNIYIPHCMRTSVSAARESTGGAGRVEEMQHTELKSSLRRYGFNMTIFGTIAAQVGGVVLLVIVIILSETLNGTAAASAGLLVTTVTGFLTVAGSLVALCGLPPIPSKPSSPTRNWIEPIVEFFRPFRDLFVRRNMAVLLISYTIYTDTIFAVTSVIGQLFVAEIRPGALEYSLYSLAQVLCIIVTNLLFLWIRPKLPISLEKWLISGYAISLLLPIWGCIGFAGVSFGFKMRWEFYVQLFVIQLSSSLANASFRVMFSEMIPVGNEVRWFGLQLTVSCGTIWVNYVASGPLQNATHELRFPLLLALLFLLVSVGMEICRSTLPVFKNDRRKWEAVENFTSQGSDDKYGTDEAVVQKTTVEANVQVGVIVESLIVV</sequence>
<evidence type="ECO:0000256" key="1">
    <source>
        <dbReference type="ARBA" id="ARBA00004128"/>
    </source>
</evidence>
<dbReference type="Proteomes" id="UP001271007">
    <property type="component" value="Unassembled WGS sequence"/>
</dbReference>
<feature type="transmembrane region" description="Helical" evidence="8">
    <location>
        <begin position="231"/>
        <end position="254"/>
    </location>
</feature>
<feature type="transmembrane region" description="Helical" evidence="8">
    <location>
        <begin position="326"/>
        <end position="345"/>
    </location>
</feature>
<keyword evidence="8" id="KW-0926">Vacuole</keyword>
<keyword evidence="6 8" id="KW-0072">Autophagy</keyword>
<evidence type="ECO:0000256" key="4">
    <source>
        <dbReference type="ARBA" id="ARBA00022692"/>
    </source>
</evidence>
<evidence type="ECO:0000313" key="10">
    <source>
        <dbReference type="Proteomes" id="UP001271007"/>
    </source>
</evidence>
<evidence type="ECO:0000256" key="2">
    <source>
        <dbReference type="ARBA" id="ARBA00006978"/>
    </source>
</evidence>
<name>A0AAJ0DGG4_9PEZI</name>
<feature type="transmembrane region" description="Helical" evidence="8">
    <location>
        <begin position="18"/>
        <end position="38"/>
    </location>
</feature>
<feature type="transmembrane region" description="Helical" evidence="8">
    <location>
        <begin position="197"/>
        <end position="219"/>
    </location>
</feature>
<evidence type="ECO:0000256" key="3">
    <source>
        <dbReference type="ARBA" id="ARBA00022448"/>
    </source>
</evidence>
<dbReference type="PANTHER" id="PTHR23519">
    <property type="entry name" value="AUTOPHAGY-RELATED PROTEIN 22"/>
    <property type="match status" value="1"/>
</dbReference>
<proteinExistence type="inferred from homology"/>
<keyword evidence="5 8" id="KW-1133">Transmembrane helix</keyword>
<accession>A0AAJ0DGG4</accession>
<comment type="function">
    <text evidence="8">Vacuolar effluxer which mediate the efflux of amino acids resulting from autophagic degradation. The release of autophagic amino acids allows the maintenance of protein synthesis and viability during nitrogen starvation.</text>
</comment>
<dbReference type="AlphaFoldDB" id="A0AAJ0DGG4"/>
<evidence type="ECO:0000256" key="5">
    <source>
        <dbReference type="ARBA" id="ARBA00022989"/>
    </source>
</evidence>
<keyword evidence="8" id="KW-0029">Amino-acid transport</keyword>
<feature type="transmembrane region" description="Helical" evidence="8">
    <location>
        <begin position="105"/>
        <end position="124"/>
    </location>
</feature>
<feature type="transmembrane region" description="Helical" evidence="8">
    <location>
        <begin position="357"/>
        <end position="382"/>
    </location>
</feature>
<evidence type="ECO:0000256" key="8">
    <source>
        <dbReference type="RuleBase" id="RU363073"/>
    </source>
</evidence>
<keyword evidence="3 8" id="KW-0813">Transport</keyword>
<comment type="caution">
    <text evidence="9">The sequence shown here is derived from an EMBL/GenBank/DDBJ whole genome shotgun (WGS) entry which is preliminary data.</text>
</comment>
<feature type="transmembrane region" description="Helical" evidence="8">
    <location>
        <begin position="136"/>
        <end position="157"/>
    </location>
</feature>
<dbReference type="Gene3D" id="1.20.1250.20">
    <property type="entry name" value="MFS general substrate transporter like domains"/>
    <property type="match status" value="1"/>
</dbReference>
<dbReference type="SUPFAM" id="SSF103473">
    <property type="entry name" value="MFS general substrate transporter"/>
    <property type="match status" value="1"/>
</dbReference>
<dbReference type="GO" id="GO:0032974">
    <property type="term" value="P:amino acid transmembrane export from vacuole"/>
    <property type="evidence" value="ECO:0007669"/>
    <property type="project" value="TreeGrafter"/>
</dbReference>
<keyword evidence="7 8" id="KW-0472">Membrane</keyword>
<keyword evidence="10" id="KW-1185">Reference proteome</keyword>
<dbReference type="GO" id="GO:0006914">
    <property type="term" value="P:autophagy"/>
    <property type="evidence" value="ECO:0007669"/>
    <property type="project" value="UniProtKB-KW"/>
</dbReference>